<feature type="domain" description="Beta-lactamase-related" evidence="3">
    <location>
        <begin position="104"/>
        <end position="409"/>
    </location>
</feature>
<evidence type="ECO:0000313" key="5">
    <source>
        <dbReference type="EMBL" id="KAJ6441416.1"/>
    </source>
</evidence>
<comment type="similarity">
    <text evidence="1">Belongs to the beta-lactamase family.</text>
</comment>
<dbReference type="PANTHER" id="PTHR22935">
    <property type="entry name" value="PENICILLIN-BINDING PROTEIN"/>
    <property type="match status" value="1"/>
</dbReference>
<dbReference type="Proteomes" id="UP001163105">
    <property type="component" value="Unassembled WGS sequence"/>
</dbReference>
<evidence type="ECO:0000256" key="2">
    <source>
        <dbReference type="SAM" id="SignalP"/>
    </source>
</evidence>
<dbReference type="SUPFAM" id="SSF56601">
    <property type="entry name" value="beta-lactamase/transpeptidase-like"/>
    <property type="match status" value="1"/>
</dbReference>
<feature type="chain" id="PRO_5044189054" evidence="2">
    <location>
        <begin position="31"/>
        <end position="609"/>
    </location>
</feature>
<comment type="caution">
    <text evidence="5">The sequence shown here is derived from an EMBL/GenBank/DDBJ whole genome shotgun (WGS) entry which is preliminary data.</text>
</comment>
<organism evidence="5 6">
    <name type="scientific">Purpureocillium lavendulum</name>
    <dbReference type="NCBI Taxonomy" id="1247861"/>
    <lineage>
        <taxon>Eukaryota</taxon>
        <taxon>Fungi</taxon>
        <taxon>Dikarya</taxon>
        <taxon>Ascomycota</taxon>
        <taxon>Pezizomycotina</taxon>
        <taxon>Sordariomycetes</taxon>
        <taxon>Hypocreomycetidae</taxon>
        <taxon>Hypocreales</taxon>
        <taxon>Ophiocordycipitaceae</taxon>
        <taxon>Purpureocillium</taxon>
    </lineage>
</organism>
<evidence type="ECO:0000313" key="6">
    <source>
        <dbReference type="Proteomes" id="UP001163105"/>
    </source>
</evidence>
<feature type="signal peptide" evidence="2">
    <location>
        <begin position="1"/>
        <end position="30"/>
    </location>
</feature>
<dbReference type="InterPro" id="IPR058664">
    <property type="entry name" value="ARB_00930-like_C"/>
</dbReference>
<dbReference type="EMBL" id="JAQHRD010000004">
    <property type="protein sequence ID" value="KAJ6441416.1"/>
    <property type="molecule type" value="Genomic_DNA"/>
</dbReference>
<dbReference type="Gene3D" id="3.40.710.10">
    <property type="entry name" value="DD-peptidase/beta-lactamase superfamily"/>
    <property type="match status" value="1"/>
</dbReference>
<dbReference type="AlphaFoldDB" id="A0AB34FSU5"/>
<keyword evidence="6" id="KW-1185">Reference proteome</keyword>
<reference evidence="5" key="1">
    <citation type="submission" date="2023-01" db="EMBL/GenBank/DDBJ databases">
        <title>The growth and conidiation of Purpureocillium lavendulum are regulated by nitrogen source and histone H3K14 acetylation.</title>
        <authorList>
            <person name="Tang P."/>
            <person name="Han J."/>
            <person name="Zhang C."/>
            <person name="Tang P."/>
            <person name="Qi F."/>
            <person name="Zhang K."/>
            <person name="Liang L."/>
        </authorList>
    </citation>
    <scope>NUCLEOTIDE SEQUENCE</scope>
    <source>
        <strain evidence="5">YMF1.00683</strain>
    </source>
</reference>
<protein>
    <submittedName>
        <fullName evidence="5">Beta-lactamase</fullName>
    </submittedName>
</protein>
<feature type="domain" description="Beta-lactamase-like ARB-00930-like C-terminal" evidence="4">
    <location>
        <begin position="436"/>
        <end position="607"/>
    </location>
</feature>
<dbReference type="Pfam" id="PF00144">
    <property type="entry name" value="Beta-lactamase"/>
    <property type="match status" value="1"/>
</dbReference>
<sequence length="609" mass="64373">MSAQRLAMSDSSLLIARITALVGFVAVSSAGSCPPLGPVLPAPQSPSSSTHLRQSIAKLTSLLDTTLAARYNTSGIAIAVQSIHEDAPLFSYFRTPRGKASGYGTTRDIDMDTVFRVGSVSKLVTALAAMQQSRGHGLPGKIDLDASVLEYIPELANSTAAGVVKTRWQDVTVRALASHLSGLADDKFGLPPITNGTGPPCAAIPGASRLCTKADLVRDLNRRPPVYRPYAATPSYSNTGFALLGMVIEAAAGRPFKEVVQKHIFAPAGMNGSSFDGPVQSFDTVGFVPPMEPTWNATLGVYEPAFSAGGMFSSTRDLVQLGRSILSHRLLPESITRSWMHPLAHTSSPGQSVGAPWEILRTDNLTAARHGRVIDVYTKTGDLGLYHAHLALLPDYGLVASVIVAGAEVSADPLARTKLLSQTLRGLIPAVERAGRDEAREKYVGRYVDATTNSTLSVTMDGDDSDAGSGLFLAGFSARGFDVLDNIHKYNPTAGAGSTASTSSSPSPKVIARLYPTDVTSQSGSRCGNGTSTGTAWRAIVDSTTAAQREEQDTQLFYMDGSCEAWFGVDGPAYNYLTLTEFVFLTDEDGGVTGVRNLAFNVTMGKVKA</sequence>
<dbReference type="PANTHER" id="PTHR22935:SF95">
    <property type="entry name" value="BETA-LACTAMASE-LIKE 1-RELATED"/>
    <property type="match status" value="1"/>
</dbReference>
<evidence type="ECO:0000256" key="1">
    <source>
        <dbReference type="ARBA" id="ARBA00038473"/>
    </source>
</evidence>
<accession>A0AB34FSU5</accession>
<name>A0AB34FSU5_9HYPO</name>
<dbReference type="PROSITE" id="PS51257">
    <property type="entry name" value="PROKAR_LIPOPROTEIN"/>
    <property type="match status" value="1"/>
</dbReference>
<dbReference type="Pfam" id="PF26335">
    <property type="entry name" value="ARB_00930_C"/>
    <property type="match status" value="1"/>
</dbReference>
<dbReference type="InterPro" id="IPR012338">
    <property type="entry name" value="Beta-lactam/transpept-like"/>
</dbReference>
<keyword evidence="2" id="KW-0732">Signal</keyword>
<evidence type="ECO:0000259" key="4">
    <source>
        <dbReference type="Pfam" id="PF26335"/>
    </source>
</evidence>
<gene>
    <name evidence="5" type="ORF">O9K51_04966</name>
</gene>
<dbReference type="InterPro" id="IPR001466">
    <property type="entry name" value="Beta-lactam-related"/>
</dbReference>
<proteinExistence type="inferred from homology"/>
<evidence type="ECO:0000259" key="3">
    <source>
        <dbReference type="Pfam" id="PF00144"/>
    </source>
</evidence>
<dbReference type="InterPro" id="IPR051478">
    <property type="entry name" value="Beta-lactamase-like_AB/R"/>
</dbReference>